<dbReference type="PROSITE" id="PS00518">
    <property type="entry name" value="ZF_RING_1"/>
    <property type="match status" value="1"/>
</dbReference>
<dbReference type="GO" id="GO:0005634">
    <property type="term" value="C:nucleus"/>
    <property type="evidence" value="ECO:0007669"/>
    <property type="project" value="TreeGrafter"/>
</dbReference>
<dbReference type="PROSITE" id="PS50089">
    <property type="entry name" value="ZF_RING_2"/>
    <property type="match status" value="1"/>
</dbReference>
<dbReference type="InterPro" id="IPR027417">
    <property type="entry name" value="P-loop_NTPase"/>
</dbReference>
<dbReference type="SMART" id="SM00490">
    <property type="entry name" value="HELICc"/>
    <property type="match status" value="1"/>
</dbReference>
<dbReference type="AlphaFoldDB" id="A0A439D768"/>
<accession>A0A439D768</accession>
<dbReference type="InterPro" id="IPR017907">
    <property type="entry name" value="Znf_RING_CS"/>
</dbReference>
<dbReference type="SMART" id="SM00487">
    <property type="entry name" value="DEXDc"/>
    <property type="match status" value="1"/>
</dbReference>
<dbReference type="InterPro" id="IPR001650">
    <property type="entry name" value="Helicase_C-like"/>
</dbReference>
<keyword evidence="15" id="KW-1185">Reference proteome</keyword>
<dbReference type="Pfam" id="PF00271">
    <property type="entry name" value="Helicase_C"/>
    <property type="match status" value="1"/>
</dbReference>
<name>A0A439D768_9PEZI</name>
<keyword evidence="8" id="KW-0067">ATP-binding</keyword>
<dbReference type="InterPro" id="IPR038718">
    <property type="entry name" value="SNF2-like_sf"/>
</dbReference>
<dbReference type="Proteomes" id="UP000286045">
    <property type="component" value="Unassembled WGS sequence"/>
</dbReference>
<evidence type="ECO:0000256" key="9">
    <source>
        <dbReference type="PROSITE-ProRule" id="PRU00175"/>
    </source>
</evidence>
<evidence type="ECO:0000256" key="10">
    <source>
        <dbReference type="SAM" id="MobiDB-lite"/>
    </source>
</evidence>
<keyword evidence="7" id="KW-0862">Zinc</keyword>
<feature type="domain" description="Helicase ATP-binding" evidence="12">
    <location>
        <begin position="199"/>
        <end position="376"/>
    </location>
</feature>
<keyword evidence="5" id="KW-0378">Hydrolase</keyword>
<keyword evidence="6" id="KW-0347">Helicase</keyword>
<dbReference type="GO" id="GO:0004386">
    <property type="term" value="F:helicase activity"/>
    <property type="evidence" value="ECO:0007669"/>
    <property type="project" value="UniProtKB-KW"/>
</dbReference>
<evidence type="ECO:0000313" key="14">
    <source>
        <dbReference type="EMBL" id="RWA10247.1"/>
    </source>
</evidence>
<dbReference type="GO" id="GO:0005524">
    <property type="term" value="F:ATP binding"/>
    <property type="evidence" value="ECO:0007669"/>
    <property type="project" value="UniProtKB-KW"/>
</dbReference>
<gene>
    <name evidence="14" type="ORF">EKO27_g4842</name>
</gene>
<proteinExistence type="inferred from homology"/>
<evidence type="ECO:0000256" key="4">
    <source>
        <dbReference type="ARBA" id="ARBA00022771"/>
    </source>
</evidence>
<dbReference type="Gene3D" id="3.30.40.10">
    <property type="entry name" value="Zinc/RING finger domain, C3HC4 (zinc finger)"/>
    <property type="match status" value="1"/>
</dbReference>
<sequence length="827" mass="93654">MEPRDNKAGDCVTASGVCDDNRYSSHQDNASGDKCGGRGFSKSSLTDDSMAKIPGALPQNVSQKKKPMRVNVDGKPANSGNKRKNSTPNSPKGIRPNKRGKSSTKKLNARKAELENQFENLYDLGSRRRDPDSDNSEYTSEQFKREENEHVEAKLVLGSKYESEGHEPGCHNELGRIAGMSTTIRDYQTKGVAFMVRHERSRSHCRGGIVADDMGIGKTVQAIACMQTNPASKKAKQNGKGTTLIIVPNQGLIKQWTEEMMRHAKVSKREVCKYVGGGKMGALGLQGYPVVLATYSQVEKDFRRFESKKEDEEGPLFEVEFFRIILDEGDNIKNYNGSTSKACAKLKAKLKWVLSGTPLRNSVQECLPYFRFIGIEVDEDLDKFTERWGRPKSDNEHDRTMQILAVRMIRREAGQIYLGREMYEEQAVSRHLEKAMHRVEAESKEKAKLNPGEVDPNAPKSNFRVQTTRLRQAVDHPFLLEKCIRDFMNRDELECLIAELEKIEQSKEKAKRESACSNKSQFSQAEGPSIYEMALDIKYHLGDVLSSYGNEGCFICSGVAELQSLECGHIMCRACYERHIRDATDNLQNRCTCPQCGKTIAYMPNIKEELSDKWPSREEQMKPRIETIKTTDGRSVSVFPPSQSKKRAPGDDFNGIQPRMSDLSCRWLKKCDEKGLITTSTKTRVAIEIVNKWQKEAPSDKIVIFTEWIATARVLGRLLDKFDIQFVYYNGHINVKQREKNLKDFQSNPDIKVMVASMGAGNVGLNITEANRMIIMNPWWNHAAEIQAFGRVKRHGQRKETYLICLFAKDTIDGRIYTLQNKKKDGN</sequence>
<evidence type="ECO:0000256" key="7">
    <source>
        <dbReference type="ARBA" id="ARBA00022833"/>
    </source>
</evidence>
<dbReference type="InterPro" id="IPR001841">
    <property type="entry name" value="Znf_RING"/>
</dbReference>
<dbReference type="SUPFAM" id="SSF52540">
    <property type="entry name" value="P-loop containing nucleoside triphosphate hydrolases"/>
    <property type="match status" value="2"/>
</dbReference>
<dbReference type="STRING" id="363999.A0A439D768"/>
<dbReference type="GO" id="GO:0008094">
    <property type="term" value="F:ATP-dependent activity, acting on DNA"/>
    <property type="evidence" value="ECO:0007669"/>
    <property type="project" value="TreeGrafter"/>
</dbReference>
<evidence type="ECO:0000259" key="11">
    <source>
        <dbReference type="PROSITE" id="PS50089"/>
    </source>
</evidence>
<dbReference type="CDD" id="cd18008">
    <property type="entry name" value="DEXDc_SHPRH-like"/>
    <property type="match status" value="1"/>
</dbReference>
<dbReference type="Gene3D" id="3.40.50.10810">
    <property type="entry name" value="Tandem AAA-ATPase domain"/>
    <property type="match status" value="1"/>
</dbReference>
<dbReference type="InterPro" id="IPR013083">
    <property type="entry name" value="Znf_RING/FYVE/PHD"/>
</dbReference>
<dbReference type="PANTHER" id="PTHR45626:SF17">
    <property type="entry name" value="HELICASE-LIKE TRANSCRIPTION FACTOR"/>
    <property type="match status" value="1"/>
</dbReference>
<evidence type="ECO:0000259" key="12">
    <source>
        <dbReference type="PROSITE" id="PS51192"/>
    </source>
</evidence>
<dbReference type="Gene3D" id="3.40.50.300">
    <property type="entry name" value="P-loop containing nucleotide triphosphate hydrolases"/>
    <property type="match status" value="1"/>
</dbReference>
<feature type="region of interest" description="Disordered" evidence="10">
    <location>
        <begin position="1"/>
        <end position="108"/>
    </location>
</feature>
<dbReference type="CDD" id="cd16449">
    <property type="entry name" value="RING-HC"/>
    <property type="match status" value="1"/>
</dbReference>
<dbReference type="InterPro" id="IPR049730">
    <property type="entry name" value="SNF2/RAD54-like_C"/>
</dbReference>
<feature type="compositionally biased region" description="Basic residues" evidence="10">
    <location>
        <begin position="95"/>
        <end position="108"/>
    </location>
</feature>
<evidence type="ECO:0000256" key="8">
    <source>
        <dbReference type="ARBA" id="ARBA00022840"/>
    </source>
</evidence>
<comment type="caution">
    <text evidence="14">The sequence shown here is derived from an EMBL/GenBank/DDBJ whole genome shotgun (WGS) entry which is preliminary data.</text>
</comment>
<dbReference type="GO" id="GO:0016787">
    <property type="term" value="F:hydrolase activity"/>
    <property type="evidence" value="ECO:0007669"/>
    <property type="project" value="UniProtKB-KW"/>
</dbReference>
<dbReference type="SMART" id="SM00184">
    <property type="entry name" value="RING"/>
    <property type="match status" value="1"/>
</dbReference>
<dbReference type="GO" id="GO:0008270">
    <property type="term" value="F:zinc ion binding"/>
    <property type="evidence" value="ECO:0007669"/>
    <property type="project" value="UniProtKB-KW"/>
</dbReference>
<dbReference type="PANTHER" id="PTHR45626">
    <property type="entry name" value="TRANSCRIPTION TERMINATION FACTOR 2-RELATED"/>
    <property type="match status" value="1"/>
</dbReference>
<reference evidence="14 15" key="1">
    <citation type="submission" date="2018-12" db="EMBL/GenBank/DDBJ databases">
        <title>Draft genome sequence of Xylaria grammica IHI A82.</title>
        <authorList>
            <person name="Buettner E."/>
            <person name="Kellner H."/>
        </authorList>
    </citation>
    <scope>NUCLEOTIDE SEQUENCE [LARGE SCALE GENOMIC DNA]</scope>
    <source>
        <strain evidence="14 15">IHI A82</strain>
    </source>
</reference>
<keyword evidence="4 9" id="KW-0863">Zinc-finger</keyword>
<dbReference type="CDD" id="cd18793">
    <property type="entry name" value="SF2_C_SNF"/>
    <property type="match status" value="1"/>
</dbReference>
<dbReference type="SUPFAM" id="SSF57850">
    <property type="entry name" value="RING/U-box"/>
    <property type="match status" value="1"/>
</dbReference>
<dbReference type="Pfam" id="PF00176">
    <property type="entry name" value="SNF2-rel_dom"/>
    <property type="match status" value="1"/>
</dbReference>
<evidence type="ECO:0000313" key="15">
    <source>
        <dbReference type="Proteomes" id="UP000286045"/>
    </source>
</evidence>
<evidence type="ECO:0008006" key="16">
    <source>
        <dbReference type="Google" id="ProtNLM"/>
    </source>
</evidence>
<keyword evidence="3" id="KW-0547">Nucleotide-binding</keyword>
<feature type="domain" description="Helicase C-terminal" evidence="13">
    <location>
        <begin position="685"/>
        <end position="827"/>
    </location>
</feature>
<dbReference type="EMBL" id="RYZI01000121">
    <property type="protein sequence ID" value="RWA10247.1"/>
    <property type="molecule type" value="Genomic_DNA"/>
</dbReference>
<dbReference type="GO" id="GO:0006281">
    <property type="term" value="P:DNA repair"/>
    <property type="evidence" value="ECO:0007669"/>
    <property type="project" value="TreeGrafter"/>
</dbReference>
<dbReference type="PROSITE" id="PS51192">
    <property type="entry name" value="HELICASE_ATP_BIND_1"/>
    <property type="match status" value="1"/>
</dbReference>
<keyword evidence="2" id="KW-0479">Metal-binding</keyword>
<feature type="region of interest" description="Disordered" evidence="10">
    <location>
        <begin position="441"/>
        <end position="461"/>
    </location>
</feature>
<dbReference type="PROSITE" id="PS51194">
    <property type="entry name" value="HELICASE_CTER"/>
    <property type="match status" value="1"/>
</dbReference>
<evidence type="ECO:0000256" key="2">
    <source>
        <dbReference type="ARBA" id="ARBA00022723"/>
    </source>
</evidence>
<protein>
    <recommendedName>
        <fullName evidence="16">RING-type domain-containing protein</fullName>
    </recommendedName>
</protein>
<feature type="region of interest" description="Disordered" evidence="10">
    <location>
        <begin position="122"/>
        <end position="149"/>
    </location>
</feature>
<dbReference type="InterPro" id="IPR050628">
    <property type="entry name" value="SNF2_RAD54_helicase_TF"/>
</dbReference>
<evidence type="ECO:0000256" key="6">
    <source>
        <dbReference type="ARBA" id="ARBA00022806"/>
    </source>
</evidence>
<organism evidence="14 15">
    <name type="scientific">Xylaria grammica</name>
    <dbReference type="NCBI Taxonomy" id="363999"/>
    <lineage>
        <taxon>Eukaryota</taxon>
        <taxon>Fungi</taxon>
        <taxon>Dikarya</taxon>
        <taxon>Ascomycota</taxon>
        <taxon>Pezizomycotina</taxon>
        <taxon>Sordariomycetes</taxon>
        <taxon>Xylariomycetidae</taxon>
        <taxon>Xylariales</taxon>
        <taxon>Xylariaceae</taxon>
        <taxon>Xylaria</taxon>
    </lineage>
</organism>
<evidence type="ECO:0000256" key="3">
    <source>
        <dbReference type="ARBA" id="ARBA00022741"/>
    </source>
</evidence>
<evidence type="ECO:0000256" key="1">
    <source>
        <dbReference type="ARBA" id="ARBA00007025"/>
    </source>
</evidence>
<dbReference type="InterPro" id="IPR000330">
    <property type="entry name" value="SNF2_N"/>
</dbReference>
<dbReference type="InterPro" id="IPR014001">
    <property type="entry name" value="Helicase_ATP-bd"/>
</dbReference>
<evidence type="ECO:0000259" key="13">
    <source>
        <dbReference type="PROSITE" id="PS51194"/>
    </source>
</evidence>
<feature type="domain" description="RING-type" evidence="11">
    <location>
        <begin position="553"/>
        <end position="596"/>
    </location>
</feature>
<evidence type="ECO:0000256" key="5">
    <source>
        <dbReference type="ARBA" id="ARBA00022801"/>
    </source>
</evidence>
<comment type="similarity">
    <text evidence="1">Belongs to the SNF2/RAD54 helicase family.</text>
</comment>